<feature type="transmembrane region" description="Helical" evidence="1">
    <location>
        <begin position="167"/>
        <end position="189"/>
    </location>
</feature>
<dbReference type="EMBL" id="JRYR02000001">
    <property type="protein sequence ID" value="OHX65831.1"/>
    <property type="molecule type" value="Genomic_DNA"/>
</dbReference>
<feature type="transmembrane region" description="Helical" evidence="1">
    <location>
        <begin position="114"/>
        <end position="147"/>
    </location>
</feature>
<keyword evidence="1" id="KW-0472">Membrane</keyword>
<feature type="transmembrane region" description="Helical" evidence="1">
    <location>
        <begin position="201"/>
        <end position="221"/>
    </location>
</feature>
<accession>A0A1S1YXU9</accession>
<sequence length="470" mass="53837">MLSFFKINDPLRVIFIFILLVIIRLPIWLSDIPLLTEEIHWLTLGAKLAEGKAMYRDVWDNVAPLSAGIYWFAAKFLGGSRAVYFAIAAFLTSIQSIMFNSMMNRSEAYKQKTFIPGFIYLIASNFSFDFMTLSPTLISLTFLLIGLRSLLRMERTDTEQSILNTGVFFGLAALAYLPSFSFLLMGIFALATFRVSSFQRLLLALIGFSLVWGAYLVFLFYNQALESFIQASIMSIGWNDHDFIQSWDQVLILLGFPLLMFIFGSFRTFSYNAFINSQQAIQQVMLIWVITALLSLFFSIYTTTFQLILFVPAIAFFTAHELLMIRKSLIGEITIFFYTFTLLAIMYATAFNFIPKKLTSPYEGALSVEVNGLDELGERVIVFGDDFNYLKGKKLATGYLNWEVSNRIFDRIDSYDEIRSIYNSFEEDMPDAIVDLNGKGAHVLSYLSIIKQQYKEITTENDVIIYKRIK</sequence>
<protein>
    <recommendedName>
        <fullName evidence="4">Glycosyltransferase RgtA/B/C/D-like domain-containing protein</fullName>
    </recommendedName>
</protein>
<dbReference type="OrthoDB" id="981402at2"/>
<gene>
    <name evidence="2" type="ORF">NH26_05430</name>
</gene>
<evidence type="ECO:0000313" key="3">
    <source>
        <dbReference type="Proteomes" id="UP000179797"/>
    </source>
</evidence>
<feature type="transmembrane region" description="Helical" evidence="1">
    <location>
        <begin position="281"/>
        <end position="301"/>
    </location>
</feature>
<dbReference type="RefSeq" id="WP_044219251.1">
    <property type="nucleotide sequence ID" value="NZ_JRYR02000001.1"/>
</dbReference>
<evidence type="ECO:0000256" key="1">
    <source>
        <dbReference type="SAM" id="Phobius"/>
    </source>
</evidence>
<dbReference type="Proteomes" id="UP000179797">
    <property type="component" value="Unassembled WGS sequence"/>
</dbReference>
<evidence type="ECO:0008006" key="4">
    <source>
        <dbReference type="Google" id="ProtNLM"/>
    </source>
</evidence>
<comment type="caution">
    <text evidence="2">The sequence shown here is derived from an EMBL/GenBank/DDBJ whole genome shotgun (WGS) entry which is preliminary data.</text>
</comment>
<keyword evidence="3" id="KW-1185">Reference proteome</keyword>
<feature type="transmembrane region" description="Helical" evidence="1">
    <location>
        <begin position="335"/>
        <end position="354"/>
    </location>
</feature>
<reference evidence="2 3" key="1">
    <citation type="journal article" date="2012" name="Int. J. Syst. Evol. Microbiol.">
        <title>Flammeovirga pacifica sp. nov., isolated from deep-sea sediment.</title>
        <authorList>
            <person name="Xu H."/>
            <person name="Fu Y."/>
            <person name="Yang N."/>
            <person name="Ding Z."/>
            <person name="Lai Q."/>
            <person name="Zeng R."/>
        </authorList>
    </citation>
    <scope>NUCLEOTIDE SEQUENCE [LARGE SCALE GENOMIC DNA]</scope>
    <source>
        <strain evidence="3">DSM 24597 / LMG 26175 / WPAGA1</strain>
    </source>
</reference>
<dbReference type="STRING" id="915059.NH26_05430"/>
<feature type="transmembrane region" description="Helical" evidence="1">
    <location>
        <begin position="12"/>
        <end position="29"/>
    </location>
</feature>
<feature type="transmembrane region" description="Helical" evidence="1">
    <location>
        <begin position="82"/>
        <end position="102"/>
    </location>
</feature>
<evidence type="ECO:0000313" key="2">
    <source>
        <dbReference type="EMBL" id="OHX65831.1"/>
    </source>
</evidence>
<dbReference type="AlphaFoldDB" id="A0A1S1YXU9"/>
<feature type="transmembrane region" description="Helical" evidence="1">
    <location>
        <begin position="250"/>
        <end position="269"/>
    </location>
</feature>
<organism evidence="2 3">
    <name type="scientific">Flammeovirga pacifica</name>
    <dbReference type="NCBI Taxonomy" id="915059"/>
    <lineage>
        <taxon>Bacteria</taxon>
        <taxon>Pseudomonadati</taxon>
        <taxon>Bacteroidota</taxon>
        <taxon>Cytophagia</taxon>
        <taxon>Cytophagales</taxon>
        <taxon>Flammeovirgaceae</taxon>
        <taxon>Flammeovirga</taxon>
    </lineage>
</organism>
<keyword evidence="1" id="KW-0812">Transmembrane</keyword>
<proteinExistence type="predicted"/>
<name>A0A1S1YXU9_FLAPC</name>
<keyword evidence="1" id="KW-1133">Transmembrane helix</keyword>